<evidence type="ECO:0000313" key="1">
    <source>
        <dbReference type="EMBL" id="CEO90776.1"/>
    </source>
</evidence>
<dbReference type="RefSeq" id="YP_009118856.1">
    <property type="nucleotide sequence ID" value="NC_025425.1"/>
</dbReference>
<organism evidence="1 2">
    <name type="scientific">Enterobacteria phage GEC-3S</name>
    <dbReference type="NCBI Taxonomy" id="1222338"/>
    <lineage>
        <taxon>Viruses</taxon>
        <taxon>Duplodnaviria</taxon>
        <taxon>Heunggongvirae</taxon>
        <taxon>Uroviricota</taxon>
        <taxon>Caudoviricetes</taxon>
        <taxon>Pantevenvirales</taxon>
        <taxon>Straboviridae</taxon>
        <taxon>Krischvirus</taxon>
        <taxon>Krischvirus gec3s</taxon>
    </lineage>
</organism>
<dbReference type="EMBL" id="HE978309">
    <property type="protein sequence ID" value="CEO90776.1"/>
    <property type="molecule type" value="Genomic_DNA"/>
</dbReference>
<accession>A0A0B7MS22</accession>
<sequence length="54" mass="6120">MSNKINVLHQTEDPVYGSVGHPLLLKIVVSTADFIAEQIPRRDRYYFGLVASLF</sequence>
<evidence type="ECO:0000313" key="2">
    <source>
        <dbReference type="Proteomes" id="UP000203896"/>
    </source>
</evidence>
<dbReference type="GeneID" id="23301311"/>
<proteinExistence type="predicted"/>
<dbReference type="Proteomes" id="UP000203896">
    <property type="component" value="Segment"/>
</dbReference>
<dbReference type="KEGG" id="vg:23301311"/>
<keyword evidence="2" id="KW-1185">Reference proteome</keyword>
<gene>
    <name evidence="1" type="ORF">BN201_0173</name>
</gene>
<name>A0A0B7MS22_9CAUD</name>
<reference evidence="1 2" key="1">
    <citation type="submission" date="2012-08" db="EMBL/GenBank/DDBJ databases">
        <title>Selection and characterization of a candidate therapeutic bacteriophage that lyses the German Escherichia coli O104:H4 outbreak strain.</title>
        <authorList>
            <person name="Merabishvilli M."/>
            <person name="De Vos D."/>
            <person name="Verbeken G."/>
            <person name="Kropinski A."/>
            <person name="Vandenheuvel D."/>
            <person name="Lavigne R."/>
            <person name="Wattiau P."/>
            <person name="Mast J."/>
            <person name="Ragimbeau C."/>
            <person name="Mossong J."/>
            <person name="Scheres J."/>
            <person name="Chanishvili N."/>
            <person name="Vaneechoutte M."/>
            <person name="Pirnay J.P."/>
        </authorList>
    </citation>
    <scope>NUCLEOTIDE SEQUENCE [LARGE SCALE GENOMIC DNA]</scope>
</reference>
<protein>
    <submittedName>
        <fullName evidence="1">Uncharacterized protein</fullName>
    </submittedName>
</protein>